<evidence type="ECO:0000259" key="1">
    <source>
        <dbReference type="Pfam" id="PF13456"/>
    </source>
</evidence>
<dbReference type="AlphaFoldDB" id="A0A7J7LJA5"/>
<dbReference type="InterPro" id="IPR002156">
    <property type="entry name" value="RNaseH_domain"/>
</dbReference>
<evidence type="ECO:0000313" key="3">
    <source>
        <dbReference type="Proteomes" id="UP000541444"/>
    </source>
</evidence>
<gene>
    <name evidence="2" type="ORF">GIB67_015090</name>
</gene>
<reference evidence="2 3" key="1">
    <citation type="journal article" date="2020" name="IScience">
        <title>Genome Sequencing of the Endangered Kingdonia uniflora (Circaeasteraceae, Ranunculales) Reveals Potential Mechanisms of Evolutionary Specialization.</title>
        <authorList>
            <person name="Sun Y."/>
            <person name="Deng T."/>
            <person name="Zhang A."/>
            <person name="Moore M.J."/>
            <person name="Landis J.B."/>
            <person name="Lin N."/>
            <person name="Zhang H."/>
            <person name="Zhang X."/>
            <person name="Huang J."/>
            <person name="Zhang X."/>
            <person name="Sun H."/>
            <person name="Wang H."/>
        </authorList>
    </citation>
    <scope>NUCLEOTIDE SEQUENCE [LARGE SCALE GENOMIC DNA]</scope>
    <source>
        <strain evidence="2">TB1705</strain>
        <tissue evidence="2">Leaf</tissue>
    </source>
</reference>
<protein>
    <recommendedName>
        <fullName evidence="1">RNase H type-1 domain-containing protein</fullName>
    </recommendedName>
</protein>
<sequence>MMVGLGNVTSYMAECTALVQGLACAASNGWEITWLESDSSGAVKVFNNNLIP</sequence>
<dbReference type="Pfam" id="PF13456">
    <property type="entry name" value="RVT_3"/>
    <property type="match status" value="1"/>
</dbReference>
<dbReference type="GO" id="GO:0003676">
    <property type="term" value="F:nucleic acid binding"/>
    <property type="evidence" value="ECO:0007669"/>
    <property type="project" value="InterPro"/>
</dbReference>
<organism evidence="2 3">
    <name type="scientific">Kingdonia uniflora</name>
    <dbReference type="NCBI Taxonomy" id="39325"/>
    <lineage>
        <taxon>Eukaryota</taxon>
        <taxon>Viridiplantae</taxon>
        <taxon>Streptophyta</taxon>
        <taxon>Embryophyta</taxon>
        <taxon>Tracheophyta</taxon>
        <taxon>Spermatophyta</taxon>
        <taxon>Magnoliopsida</taxon>
        <taxon>Ranunculales</taxon>
        <taxon>Circaeasteraceae</taxon>
        <taxon>Kingdonia</taxon>
    </lineage>
</organism>
<comment type="caution">
    <text evidence="2">The sequence shown here is derived from an EMBL/GenBank/DDBJ whole genome shotgun (WGS) entry which is preliminary data.</text>
</comment>
<evidence type="ECO:0000313" key="2">
    <source>
        <dbReference type="EMBL" id="KAF6142604.1"/>
    </source>
</evidence>
<dbReference type="GO" id="GO:0004523">
    <property type="term" value="F:RNA-DNA hybrid ribonuclease activity"/>
    <property type="evidence" value="ECO:0007669"/>
    <property type="project" value="InterPro"/>
</dbReference>
<name>A0A7J7LJA5_9MAGN</name>
<accession>A0A7J7LJA5</accession>
<proteinExistence type="predicted"/>
<dbReference type="EMBL" id="JACGCM010002249">
    <property type="protein sequence ID" value="KAF6142604.1"/>
    <property type="molecule type" value="Genomic_DNA"/>
</dbReference>
<keyword evidence="3" id="KW-1185">Reference proteome</keyword>
<dbReference type="SUPFAM" id="SSF53098">
    <property type="entry name" value="Ribonuclease H-like"/>
    <property type="match status" value="1"/>
</dbReference>
<dbReference type="Proteomes" id="UP000541444">
    <property type="component" value="Unassembled WGS sequence"/>
</dbReference>
<dbReference type="OrthoDB" id="1270183at2759"/>
<dbReference type="InterPro" id="IPR012337">
    <property type="entry name" value="RNaseH-like_sf"/>
</dbReference>
<feature type="domain" description="RNase H type-1" evidence="1">
    <location>
        <begin position="7"/>
        <end position="48"/>
    </location>
</feature>